<accession>A0ABS3MHP4</accession>
<evidence type="ECO:0000256" key="1">
    <source>
        <dbReference type="ARBA" id="ARBA00001974"/>
    </source>
</evidence>
<feature type="domain" description="Acyl-CoA dehydrogenase/oxidase N-terminal" evidence="8">
    <location>
        <begin position="32"/>
        <end position="141"/>
    </location>
</feature>
<comment type="cofactor">
    <cofactor evidence="1 5">
        <name>FAD</name>
        <dbReference type="ChEBI" id="CHEBI:57692"/>
    </cofactor>
</comment>
<dbReference type="Gene3D" id="1.10.540.10">
    <property type="entry name" value="Acyl-CoA dehydrogenase/oxidase, N-terminal domain"/>
    <property type="match status" value="1"/>
</dbReference>
<dbReference type="Pfam" id="PF00441">
    <property type="entry name" value="Acyl-CoA_dh_1"/>
    <property type="match status" value="1"/>
</dbReference>
<dbReference type="InterPro" id="IPR046373">
    <property type="entry name" value="Acyl-CoA_Oxase/DH_mid-dom_sf"/>
</dbReference>
<proteinExistence type="inferred from homology"/>
<dbReference type="InterPro" id="IPR009075">
    <property type="entry name" value="AcylCo_DH/oxidase_C"/>
</dbReference>
<feature type="domain" description="Acyl-CoA dehydrogenase/oxidase C-terminal" evidence="6">
    <location>
        <begin position="257"/>
        <end position="398"/>
    </location>
</feature>
<dbReference type="InterPro" id="IPR013786">
    <property type="entry name" value="AcylCoA_DH/ox_N"/>
</dbReference>
<evidence type="ECO:0000256" key="4">
    <source>
        <dbReference type="ARBA" id="ARBA00022827"/>
    </source>
</evidence>
<comment type="caution">
    <text evidence="9">The sequence shown here is derived from an EMBL/GenBank/DDBJ whole genome shotgun (WGS) entry which is preliminary data.</text>
</comment>
<organism evidence="9 10">
    <name type="scientific">Bradyrhizobium quebecense</name>
    <dbReference type="NCBI Taxonomy" id="2748629"/>
    <lineage>
        <taxon>Bacteria</taxon>
        <taxon>Pseudomonadati</taxon>
        <taxon>Pseudomonadota</taxon>
        <taxon>Alphaproteobacteria</taxon>
        <taxon>Hyphomicrobiales</taxon>
        <taxon>Nitrobacteraceae</taxon>
        <taxon>Bradyrhizobium</taxon>
    </lineage>
</organism>
<dbReference type="PANTHER" id="PTHR43188">
    <property type="entry name" value="ACYL-COENZYME A OXIDASE"/>
    <property type="match status" value="1"/>
</dbReference>
<evidence type="ECO:0000256" key="2">
    <source>
        <dbReference type="ARBA" id="ARBA00009347"/>
    </source>
</evidence>
<dbReference type="Pfam" id="PF02770">
    <property type="entry name" value="Acyl-CoA_dh_M"/>
    <property type="match status" value="1"/>
</dbReference>
<evidence type="ECO:0000259" key="6">
    <source>
        <dbReference type="Pfam" id="PF00441"/>
    </source>
</evidence>
<keyword evidence="5" id="KW-0560">Oxidoreductase</keyword>
<protein>
    <submittedName>
        <fullName evidence="9">Acyl-CoA dehydrogenase family protein</fullName>
    </submittedName>
</protein>
<evidence type="ECO:0000313" key="9">
    <source>
        <dbReference type="EMBL" id="MBO1430981.1"/>
    </source>
</evidence>
<reference evidence="9" key="1">
    <citation type="journal article" date="2021" name="Int. J. Syst. Evol. Microbiol.">
        <title>Bradyrhizobium septentrionale sp. nov. (sv. septentrionale) and Bradyrhizobium quebecense sp. nov. (sv. septentrionale) associated with legumes native to Canada possess rearranged symbiosis genes and numerous insertion sequences.</title>
        <authorList>
            <person name="Bromfield E.S.P."/>
            <person name="Cloutier S."/>
        </authorList>
    </citation>
    <scope>NUCLEOTIDE SEQUENCE</scope>
    <source>
        <strain evidence="9">12S5</strain>
    </source>
</reference>
<dbReference type="InterPro" id="IPR045008">
    <property type="entry name" value="ACX4-like"/>
</dbReference>
<keyword evidence="10" id="KW-1185">Reference proteome</keyword>
<dbReference type="InterPro" id="IPR037069">
    <property type="entry name" value="AcylCoA_DH/ox_N_sf"/>
</dbReference>
<dbReference type="SUPFAM" id="SSF47203">
    <property type="entry name" value="Acyl-CoA dehydrogenase C-terminal domain-like"/>
    <property type="match status" value="1"/>
</dbReference>
<keyword evidence="4 5" id="KW-0274">FAD</keyword>
<sequence length="405" mass="44203">MANAQATRPPKPDYEPPPINGDFYGIATVLNDKERALVQRVRAFTEGVVAPVIEEFWSRDEFPFAIIPKMAEIGIGGVGYQGYGAAGGSWLLNGFVAMELARADSSVATFWGVHTGLSAGSIYLCGDEAQKQRWLPAMMRFEKIGSFGLTEPLVGSATSGGMLTTCRREGDVWILNGQKKWIGNATFADINVIWAREEGSNQVKGFVVAKDNPGFSVEKIKTKMALRVVQNGLITLKDCRVPEADRLQNANSFKDTAKVLRMTRTGVAWFAVGCAMGAYEHALRYATERQQFGRPIGGFQLVQDLLVRMLGNVTATQAMMLRLGQMQDEGVMLDEHASLAKAFCTVKCRETVGHARELLGGNGILLENHIGRFVADAEAIYSYEGTREMNTLIVGKSITGLSAFV</sequence>
<evidence type="ECO:0000256" key="5">
    <source>
        <dbReference type="RuleBase" id="RU362125"/>
    </source>
</evidence>
<dbReference type="Gene3D" id="1.20.140.10">
    <property type="entry name" value="Butyryl-CoA Dehydrogenase, subunit A, domain 3"/>
    <property type="match status" value="1"/>
</dbReference>
<dbReference type="Pfam" id="PF02771">
    <property type="entry name" value="Acyl-CoA_dh_N"/>
    <property type="match status" value="1"/>
</dbReference>
<dbReference type="Gene3D" id="2.40.110.10">
    <property type="entry name" value="Butyryl-CoA Dehydrogenase, subunit A, domain 2"/>
    <property type="match status" value="1"/>
</dbReference>
<dbReference type="PANTHER" id="PTHR43188:SF1">
    <property type="entry name" value="ACYL-COA DEHYDROGENASE"/>
    <property type="match status" value="1"/>
</dbReference>
<evidence type="ECO:0000259" key="8">
    <source>
        <dbReference type="Pfam" id="PF02771"/>
    </source>
</evidence>
<evidence type="ECO:0000259" key="7">
    <source>
        <dbReference type="Pfam" id="PF02770"/>
    </source>
</evidence>
<evidence type="ECO:0000256" key="3">
    <source>
        <dbReference type="ARBA" id="ARBA00022630"/>
    </source>
</evidence>
<dbReference type="PROSITE" id="PS00073">
    <property type="entry name" value="ACYL_COA_DH_2"/>
    <property type="match status" value="1"/>
</dbReference>
<keyword evidence="3 5" id="KW-0285">Flavoprotein</keyword>
<dbReference type="InterPro" id="IPR006091">
    <property type="entry name" value="Acyl-CoA_Oxase/DH_mid-dom"/>
</dbReference>
<dbReference type="SUPFAM" id="SSF56645">
    <property type="entry name" value="Acyl-CoA dehydrogenase NM domain-like"/>
    <property type="match status" value="1"/>
</dbReference>
<dbReference type="RefSeq" id="WP_207833656.1">
    <property type="nucleotide sequence ID" value="NZ_CP088282.1"/>
</dbReference>
<dbReference type="Proteomes" id="UP000692816">
    <property type="component" value="Unassembled WGS sequence"/>
</dbReference>
<evidence type="ECO:0000313" key="10">
    <source>
        <dbReference type="Proteomes" id="UP000692816"/>
    </source>
</evidence>
<feature type="domain" description="Acyl-CoA oxidase/dehydrogenase middle" evidence="7">
    <location>
        <begin position="146"/>
        <end position="239"/>
    </location>
</feature>
<dbReference type="EMBL" id="JAGEPA010000001">
    <property type="protein sequence ID" value="MBO1430981.1"/>
    <property type="molecule type" value="Genomic_DNA"/>
</dbReference>
<dbReference type="InterPro" id="IPR006089">
    <property type="entry name" value="Acyl-CoA_DH_CS"/>
</dbReference>
<dbReference type="InterPro" id="IPR036250">
    <property type="entry name" value="AcylCo_DH-like_C"/>
</dbReference>
<name>A0ABS3MHP4_9BRAD</name>
<dbReference type="InterPro" id="IPR009100">
    <property type="entry name" value="AcylCoA_DH/oxidase_NM_dom_sf"/>
</dbReference>
<gene>
    <name evidence="9" type="ORF">J4P68_16225</name>
</gene>
<comment type="similarity">
    <text evidence="2 5">Belongs to the acyl-CoA dehydrogenase family.</text>
</comment>